<feature type="transmembrane region" description="Helical" evidence="1">
    <location>
        <begin position="42"/>
        <end position="62"/>
    </location>
</feature>
<dbReference type="KEGG" id="pus:CKA81_07375"/>
<name>A0A410GBK4_9BURK</name>
<sequence length="65" mass="7205">MKVWFILLSVLAAVATWCWHTRPNSPAKAGFGQRVRLISRSFLTGIAVYFCLMGIALIYMTIAAA</sequence>
<keyword evidence="1" id="KW-0812">Transmembrane</keyword>
<keyword evidence="3" id="KW-1185">Reference proteome</keyword>
<dbReference type="AlphaFoldDB" id="A0A410GBK4"/>
<protein>
    <submittedName>
        <fullName evidence="2">Uncharacterized protein</fullName>
    </submittedName>
</protein>
<dbReference type="EMBL" id="CP022987">
    <property type="protein sequence ID" value="QAA93677.1"/>
    <property type="molecule type" value="Genomic_DNA"/>
</dbReference>
<reference evidence="2 3" key="1">
    <citation type="submission" date="2017-08" db="EMBL/GenBank/DDBJ databases">
        <authorList>
            <person name="Park S.-J."/>
            <person name="Kim H."/>
        </authorList>
    </citation>
    <scope>NUCLEOTIDE SEQUENCE [LARGE SCALE GENOMIC DNA]</scope>
    <source>
        <strain evidence="3">ye3</strain>
    </source>
</reference>
<proteinExistence type="predicted"/>
<accession>A0A410GBK4</accession>
<evidence type="ECO:0000256" key="1">
    <source>
        <dbReference type="SAM" id="Phobius"/>
    </source>
</evidence>
<evidence type="ECO:0000313" key="3">
    <source>
        <dbReference type="Proteomes" id="UP000283474"/>
    </source>
</evidence>
<gene>
    <name evidence="2" type="ORF">CKA81_07375</name>
</gene>
<keyword evidence="1" id="KW-0472">Membrane</keyword>
<evidence type="ECO:0000313" key="2">
    <source>
        <dbReference type="EMBL" id="QAA93677.1"/>
    </source>
</evidence>
<organism evidence="2 3">
    <name type="scientific">Pollutimonas thiosulfatoxidans</name>
    <dbReference type="NCBI Taxonomy" id="2028345"/>
    <lineage>
        <taxon>Bacteria</taxon>
        <taxon>Pseudomonadati</taxon>
        <taxon>Pseudomonadota</taxon>
        <taxon>Betaproteobacteria</taxon>
        <taxon>Burkholderiales</taxon>
        <taxon>Alcaligenaceae</taxon>
        <taxon>Pollutimonas</taxon>
    </lineage>
</organism>
<keyword evidence="1" id="KW-1133">Transmembrane helix</keyword>
<dbReference type="Proteomes" id="UP000283474">
    <property type="component" value="Chromosome"/>
</dbReference>